<feature type="transmembrane region" description="Helical" evidence="1">
    <location>
        <begin position="121"/>
        <end position="140"/>
    </location>
</feature>
<feature type="transmembrane region" description="Helical" evidence="1">
    <location>
        <begin position="17"/>
        <end position="39"/>
    </location>
</feature>
<sequence>MLVHEGQARTPGIDRRLAWPLAGIAGALNAAGFCAFGTFSSNMTGNVSALADHLGLGELALALPAVALVGAFMAGAVSATLLIGAGRHHRLRGIYAYSVLTEALLLAGLGVLGAWMPEAVYGPVLVTGLSFLLGLQNATVTQITDARVRTTHVTGMVTDLGIGIGSRLARRGRGMGPDVEKIRLYGVTVAAFLAGGVAGVVAWRALGHTLLFAAAAMLALMAVPGIASARRLDPP</sequence>
<dbReference type="PANTHER" id="PTHR37314:SF4">
    <property type="entry name" value="UPF0700 TRANSMEMBRANE PROTEIN YOAK"/>
    <property type="match status" value="1"/>
</dbReference>
<dbReference type="EMBL" id="WEKV01000010">
    <property type="protein sequence ID" value="KAB7784761.1"/>
    <property type="molecule type" value="Genomic_DNA"/>
</dbReference>
<evidence type="ECO:0000313" key="2">
    <source>
        <dbReference type="EMBL" id="KAB7784761.1"/>
    </source>
</evidence>
<evidence type="ECO:0008006" key="4">
    <source>
        <dbReference type="Google" id="ProtNLM"/>
    </source>
</evidence>
<protein>
    <recommendedName>
        <fullName evidence="4">DUF1275 domain-containing protein</fullName>
    </recommendedName>
</protein>
<feature type="transmembrane region" description="Helical" evidence="1">
    <location>
        <begin position="209"/>
        <end position="229"/>
    </location>
</feature>
<evidence type="ECO:0000256" key="1">
    <source>
        <dbReference type="SAM" id="Phobius"/>
    </source>
</evidence>
<proteinExistence type="predicted"/>
<reference evidence="2 3" key="1">
    <citation type="submission" date="2019-10" db="EMBL/GenBank/DDBJ databases">
        <title>Draft Genome Sequence of the Caffeine Degrading Methylotroph Methylorubrum populi PINKEL.</title>
        <authorList>
            <person name="Dawson S.C."/>
            <person name="Zhang X."/>
            <person name="Wright M.E."/>
            <person name="Sharma G."/>
            <person name="Langner J.T."/>
            <person name="Ditty J.L."/>
            <person name="Subuyuj G.A."/>
        </authorList>
    </citation>
    <scope>NUCLEOTIDE SEQUENCE [LARGE SCALE GENOMIC DNA]</scope>
    <source>
        <strain evidence="2 3">Pinkel</strain>
    </source>
</reference>
<comment type="caution">
    <text evidence="2">The sequence shown here is derived from an EMBL/GenBank/DDBJ whole genome shotgun (WGS) entry which is preliminary data.</text>
</comment>
<organism evidence="2 3">
    <name type="scientific">Methylorubrum populi</name>
    <dbReference type="NCBI Taxonomy" id="223967"/>
    <lineage>
        <taxon>Bacteria</taxon>
        <taxon>Pseudomonadati</taxon>
        <taxon>Pseudomonadota</taxon>
        <taxon>Alphaproteobacteria</taxon>
        <taxon>Hyphomicrobiales</taxon>
        <taxon>Methylobacteriaceae</taxon>
        <taxon>Methylorubrum</taxon>
    </lineage>
</organism>
<dbReference type="InterPro" id="IPR010699">
    <property type="entry name" value="DUF1275"/>
</dbReference>
<feature type="transmembrane region" description="Helical" evidence="1">
    <location>
        <begin position="182"/>
        <end position="203"/>
    </location>
</feature>
<feature type="transmembrane region" description="Helical" evidence="1">
    <location>
        <begin position="59"/>
        <end position="82"/>
    </location>
</feature>
<dbReference type="Proteomes" id="UP000469949">
    <property type="component" value="Unassembled WGS sequence"/>
</dbReference>
<feature type="transmembrane region" description="Helical" evidence="1">
    <location>
        <begin position="94"/>
        <end position="115"/>
    </location>
</feature>
<dbReference type="AlphaFoldDB" id="A0A833J748"/>
<gene>
    <name evidence="2" type="ORF">F8B43_2794</name>
</gene>
<dbReference type="Pfam" id="PF06912">
    <property type="entry name" value="DUF1275"/>
    <property type="match status" value="1"/>
</dbReference>
<keyword evidence="1" id="KW-0812">Transmembrane</keyword>
<dbReference type="RefSeq" id="WP_152277311.1">
    <property type="nucleotide sequence ID" value="NZ_WEKV01000010.1"/>
</dbReference>
<evidence type="ECO:0000313" key="3">
    <source>
        <dbReference type="Proteomes" id="UP000469949"/>
    </source>
</evidence>
<dbReference type="PANTHER" id="PTHR37314">
    <property type="entry name" value="SLR0142 PROTEIN"/>
    <property type="match status" value="1"/>
</dbReference>
<keyword evidence="1" id="KW-0472">Membrane</keyword>
<keyword evidence="1" id="KW-1133">Transmembrane helix</keyword>
<name>A0A833J748_9HYPH</name>
<accession>A0A833J748</accession>